<dbReference type="RefSeq" id="WP_084138091.1">
    <property type="nucleotide sequence ID" value="NZ_FQWQ01000001.1"/>
</dbReference>
<protein>
    <submittedName>
        <fullName evidence="5">CRISPR-associated endoribonuclease Cas6</fullName>
    </submittedName>
</protein>
<dbReference type="Pfam" id="PF01881">
    <property type="entry name" value="Cas_Cas6_C"/>
    <property type="match status" value="1"/>
</dbReference>
<dbReference type="GO" id="GO:0003723">
    <property type="term" value="F:RNA binding"/>
    <property type="evidence" value="ECO:0007669"/>
    <property type="project" value="UniProtKB-KW"/>
</dbReference>
<accession>A0A1M5L8E8</accession>
<dbReference type="STRING" id="947013.SAMN04488109_1075"/>
<comment type="similarity">
    <text evidence="1">Belongs to the CRISPR-associated protein Cas6/Cse3/CasE family.</text>
</comment>
<keyword evidence="3" id="KW-0051">Antiviral defense</keyword>
<dbReference type="Proteomes" id="UP000184212">
    <property type="component" value="Unassembled WGS sequence"/>
</dbReference>
<dbReference type="InterPro" id="IPR010156">
    <property type="entry name" value="CRISPR-assoc_prot_Cas6"/>
</dbReference>
<dbReference type="CDD" id="cd21140">
    <property type="entry name" value="Cas6_I-like"/>
    <property type="match status" value="1"/>
</dbReference>
<sequence>MRTRIIFSLKNRGAYVPFHHQYLLAQVIKGLLIFGPEKSYVEFNQYNFSGLKGQTKVSRKGLHYFSAKVTLVFACSDKAFMDYFLARLFEQKEVIVGNMHLVPESVEEEEPVTITDESRFLCISPIVVIPATFNDESGKKFVSPESDEFSDLLYDATLSRMEATGKYTAEQLASFYKFQIVADHDYIQRIQASHKKFARIYPLYDNDVKFEVRGYTFPFTLYAAKEVQQFIYENGLGYFTHKGFGMLDVANNDSIHRAPQHDMNYA</sequence>
<reference evidence="5 6" key="1">
    <citation type="submission" date="2016-11" db="EMBL/GenBank/DDBJ databases">
        <authorList>
            <person name="Jaros S."/>
            <person name="Januszkiewicz K."/>
            <person name="Wedrychowicz H."/>
        </authorList>
    </citation>
    <scope>NUCLEOTIDE SEQUENCE [LARGE SCALE GENOMIC DNA]</scope>
    <source>
        <strain evidence="5 6">DSM 24574</strain>
    </source>
</reference>
<dbReference type="InterPro" id="IPR049435">
    <property type="entry name" value="Cas_Cas6_C"/>
</dbReference>
<dbReference type="NCBIfam" id="TIGR01877">
    <property type="entry name" value="cas_cas6"/>
    <property type="match status" value="1"/>
</dbReference>
<evidence type="ECO:0000256" key="2">
    <source>
        <dbReference type="ARBA" id="ARBA00022884"/>
    </source>
</evidence>
<dbReference type="EMBL" id="FQWQ01000001">
    <property type="protein sequence ID" value="SHG61215.1"/>
    <property type="molecule type" value="Genomic_DNA"/>
</dbReference>
<dbReference type="InterPro" id="IPR045747">
    <property type="entry name" value="CRISPR-assoc_prot_Cas6_N_sf"/>
</dbReference>
<gene>
    <name evidence="5" type="ORF">SAMN04488109_1075</name>
</gene>
<dbReference type="GO" id="GO:0051607">
    <property type="term" value="P:defense response to virus"/>
    <property type="evidence" value="ECO:0007669"/>
    <property type="project" value="UniProtKB-KW"/>
</dbReference>
<dbReference type="AlphaFoldDB" id="A0A1M5L8E8"/>
<dbReference type="PANTHER" id="PTHR36984:SF1">
    <property type="entry name" value="CRISPR-ASSOCIATED ENDORIBONUCLEASE CAS6 1"/>
    <property type="match status" value="1"/>
</dbReference>
<name>A0A1M5L8E8_9BACT</name>
<evidence type="ECO:0000256" key="3">
    <source>
        <dbReference type="ARBA" id="ARBA00023118"/>
    </source>
</evidence>
<dbReference type="PANTHER" id="PTHR36984">
    <property type="entry name" value="CRISPR-ASSOCIATED ENDORIBONUCLEASE CAS6 1"/>
    <property type="match status" value="1"/>
</dbReference>
<feature type="domain" description="CRISPR associated protein Cas6 C-terminal" evidence="4">
    <location>
        <begin position="109"/>
        <end position="249"/>
    </location>
</feature>
<evidence type="ECO:0000313" key="5">
    <source>
        <dbReference type="EMBL" id="SHG61215.1"/>
    </source>
</evidence>
<keyword evidence="2" id="KW-0694">RNA-binding</keyword>
<dbReference type="GO" id="GO:0016788">
    <property type="term" value="F:hydrolase activity, acting on ester bonds"/>
    <property type="evidence" value="ECO:0007669"/>
    <property type="project" value="InterPro"/>
</dbReference>
<keyword evidence="6" id="KW-1185">Reference proteome</keyword>
<dbReference type="OrthoDB" id="976713at2"/>
<organism evidence="5 6">
    <name type="scientific">Chryseolinea serpens</name>
    <dbReference type="NCBI Taxonomy" id="947013"/>
    <lineage>
        <taxon>Bacteria</taxon>
        <taxon>Pseudomonadati</taxon>
        <taxon>Bacteroidota</taxon>
        <taxon>Cytophagia</taxon>
        <taxon>Cytophagales</taxon>
        <taxon>Fulvivirgaceae</taxon>
        <taxon>Chryseolinea</taxon>
    </lineage>
</organism>
<dbReference type="Gene3D" id="3.30.70.1900">
    <property type="match status" value="1"/>
</dbReference>
<evidence type="ECO:0000259" key="4">
    <source>
        <dbReference type="Pfam" id="PF01881"/>
    </source>
</evidence>
<evidence type="ECO:0000256" key="1">
    <source>
        <dbReference type="ARBA" id="ARBA00005937"/>
    </source>
</evidence>
<proteinExistence type="inferred from homology"/>
<dbReference type="Gene3D" id="3.30.70.1890">
    <property type="match status" value="1"/>
</dbReference>
<evidence type="ECO:0000313" key="6">
    <source>
        <dbReference type="Proteomes" id="UP000184212"/>
    </source>
</evidence>